<evidence type="ECO:0000256" key="7">
    <source>
        <dbReference type="HAMAP-Rule" id="MF_01331"/>
    </source>
</evidence>
<evidence type="ECO:0000313" key="12">
    <source>
        <dbReference type="EMBL" id="QQG45027.1"/>
    </source>
</evidence>
<dbReference type="SUPFAM" id="SSF54843">
    <property type="entry name" value="Ribosomal protein L22"/>
    <property type="match status" value="1"/>
</dbReference>
<organism evidence="12 13">
    <name type="scientific">Candidatus Sungiibacteriota bacterium</name>
    <dbReference type="NCBI Taxonomy" id="2750080"/>
    <lineage>
        <taxon>Bacteria</taxon>
        <taxon>Candidatus Sungiibacteriota</taxon>
    </lineage>
</organism>
<dbReference type="InterPro" id="IPR005727">
    <property type="entry name" value="Ribosomal_uL22_bac/chlpt-type"/>
</dbReference>
<accession>A0A7T5RJ37</accession>
<dbReference type="EMBL" id="CP066690">
    <property type="protein sequence ID" value="QQG45027.1"/>
    <property type="molecule type" value="Genomic_DNA"/>
</dbReference>
<keyword evidence="3 7" id="KW-0694">RNA-binding</keyword>
<comment type="function">
    <text evidence="7 10">This protein binds specifically to 23S rRNA; its binding is stimulated by other ribosomal proteins, e.g., L4, L17, and L20. It is important during the early stages of 50S assembly. It makes multiple contacts with different domains of the 23S rRNA in the assembled 50S subunit and ribosome.</text>
</comment>
<reference evidence="12 13" key="1">
    <citation type="submission" date="2020-07" db="EMBL/GenBank/DDBJ databases">
        <title>Huge and variable diversity of episymbiotic CPR bacteria and DPANN archaea in groundwater ecosystems.</title>
        <authorList>
            <person name="He C.Y."/>
            <person name="Keren R."/>
            <person name="Whittaker M."/>
            <person name="Farag I.F."/>
            <person name="Doudna J."/>
            <person name="Cate J.H.D."/>
            <person name="Banfield J.F."/>
        </authorList>
    </citation>
    <scope>NUCLEOTIDE SEQUENCE [LARGE SCALE GENOMIC DNA]</scope>
    <source>
        <strain evidence="12">NC_groundwater_541_Ag_S-0.1um_46_50</strain>
    </source>
</reference>
<dbReference type="PROSITE" id="PS00464">
    <property type="entry name" value="RIBOSOMAL_L22"/>
    <property type="match status" value="1"/>
</dbReference>
<keyword evidence="4 7" id="KW-0689">Ribosomal protein</keyword>
<sequence length="170" mass="19380">MEVRAELNYLHIAPRKVRLLARLIKGMDTGRAELELRNLSKRAAGPLLKLLKSAIANAANNFHLEEKGLYIKDVIVNPGPVAKRQMPRALGRAAPIRKRTSHVLLVLDTRVAVAPIKRRIKKEGPEVREATREDLKEGASPKSKEFKREEKKTYTKTTDFVRRVFRRKAI</sequence>
<keyword evidence="2 7" id="KW-0699">rRNA-binding</keyword>
<gene>
    <name evidence="7 12" type="primary">rplV</name>
    <name evidence="12" type="ORF">HYW89_03425</name>
</gene>
<evidence type="ECO:0000256" key="11">
    <source>
        <dbReference type="SAM" id="MobiDB-lite"/>
    </source>
</evidence>
<dbReference type="GO" id="GO:0006412">
    <property type="term" value="P:translation"/>
    <property type="evidence" value="ECO:0007669"/>
    <property type="project" value="UniProtKB-UniRule"/>
</dbReference>
<dbReference type="Proteomes" id="UP000595618">
    <property type="component" value="Chromosome"/>
</dbReference>
<evidence type="ECO:0000256" key="8">
    <source>
        <dbReference type="RuleBase" id="RU004005"/>
    </source>
</evidence>
<dbReference type="GO" id="GO:0019843">
    <property type="term" value="F:rRNA binding"/>
    <property type="evidence" value="ECO:0007669"/>
    <property type="project" value="UniProtKB-UniRule"/>
</dbReference>
<evidence type="ECO:0000256" key="2">
    <source>
        <dbReference type="ARBA" id="ARBA00022730"/>
    </source>
</evidence>
<dbReference type="NCBIfam" id="TIGR01044">
    <property type="entry name" value="rplV_bact"/>
    <property type="match status" value="1"/>
</dbReference>
<dbReference type="AlphaFoldDB" id="A0A7T5RJ37"/>
<evidence type="ECO:0000313" key="13">
    <source>
        <dbReference type="Proteomes" id="UP000595618"/>
    </source>
</evidence>
<dbReference type="GO" id="GO:0022625">
    <property type="term" value="C:cytosolic large ribosomal subunit"/>
    <property type="evidence" value="ECO:0007669"/>
    <property type="project" value="TreeGrafter"/>
</dbReference>
<comment type="subunit">
    <text evidence="7 9">Part of the 50S ribosomal subunit.</text>
</comment>
<evidence type="ECO:0000256" key="9">
    <source>
        <dbReference type="RuleBase" id="RU004006"/>
    </source>
</evidence>
<name>A0A7T5RJ37_9BACT</name>
<evidence type="ECO:0000256" key="4">
    <source>
        <dbReference type="ARBA" id="ARBA00022980"/>
    </source>
</evidence>
<protein>
    <recommendedName>
        <fullName evidence="6 7">Large ribosomal subunit protein uL22</fullName>
    </recommendedName>
</protein>
<dbReference type="InterPro" id="IPR036394">
    <property type="entry name" value="Ribosomal_uL22_sf"/>
</dbReference>
<dbReference type="InterPro" id="IPR018260">
    <property type="entry name" value="Ribosomal_uL22_CS"/>
</dbReference>
<dbReference type="PANTHER" id="PTHR13501:SF8">
    <property type="entry name" value="LARGE RIBOSOMAL SUBUNIT PROTEIN UL22M"/>
    <property type="match status" value="1"/>
</dbReference>
<keyword evidence="5 7" id="KW-0687">Ribonucleoprotein</keyword>
<evidence type="ECO:0000256" key="10">
    <source>
        <dbReference type="RuleBase" id="RU004008"/>
    </source>
</evidence>
<dbReference type="GO" id="GO:0003735">
    <property type="term" value="F:structural constituent of ribosome"/>
    <property type="evidence" value="ECO:0007669"/>
    <property type="project" value="InterPro"/>
</dbReference>
<dbReference type="CDD" id="cd00336">
    <property type="entry name" value="Ribosomal_L22"/>
    <property type="match status" value="1"/>
</dbReference>
<feature type="region of interest" description="Disordered" evidence="11">
    <location>
        <begin position="124"/>
        <end position="152"/>
    </location>
</feature>
<dbReference type="InterPro" id="IPR047867">
    <property type="entry name" value="Ribosomal_uL22_bac/org-type"/>
</dbReference>
<dbReference type="PANTHER" id="PTHR13501">
    <property type="entry name" value="CHLOROPLAST 50S RIBOSOMAL PROTEIN L22-RELATED"/>
    <property type="match status" value="1"/>
</dbReference>
<dbReference type="InterPro" id="IPR001063">
    <property type="entry name" value="Ribosomal_uL22"/>
</dbReference>
<evidence type="ECO:0000256" key="3">
    <source>
        <dbReference type="ARBA" id="ARBA00022884"/>
    </source>
</evidence>
<proteinExistence type="inferred from homology"/>
<dbReference type="HAMAP" id="MF_01331_B">
    <property type="entry name" value="Ribosomal_uL22_B"/>
    <property type="match status" value="1"/>
</dbReference>
<comment type="similarity">
    <text evidence="1 7 8">Belongs to the universal ribosomal protein uL22 family.</text>
</comment>
<evidence type="ECO:0000256" key="5">
    <source>
        <dbReference type="ARBA" id="ARBA00023274"/>
    </source>
</evidence>
<dbReference type="Gene3D" id="3.90.470.10">
    <property type="entry name" value="Ribosomal protein L22/L17"/>
    <property type="match status" value="1"/>
</dbReference>
<evidence type="ECO:0000256" key="1">
    <source>
        <dbReference type="ARBA" id="ARBA00009451"/>
    </source>
</evidence>
<dbReference type="Pfam" id="PF00237">
    <property type="entry name" value="Ribosomal_L22"/>
    <property type="match status" value="1"/>
</dbReference>
<evidence type="ECO:0000256" key="6">
    <source>
        <dbReference type="ARBA" id="ARBA00035207"/>
    </source>
</evidence>
<comment type="function">
    <text evidence="7">The globular domain of the protein is located near the polypeptide exit tunnel on the outside of the subunit, while an extended beta-hairpin is found that lines the wall of the exit tunnel in the center of the 70S ribosome.</text>
</comment>